<comment type="function">
    <text evidence="1">Binds mRNA; thus facilitating recognition of the initiation point. It is needed to translate mRNA with a short Shine-Dalgarno (SD) purine-rich sequence.</text>
</comment>
<dbReference type="FunFam" id="2.40.50.140:FF:000103">
    <property type="entry name" value="protein RRP5 homolog"/>
    <property type="match status" value="1"/>
</dbReference>
<dbReference type="Pfam" id="PF00575">
    <property type="entry name" value="S1"/>
    <property type="match status" value="2"/>
</dbReference>
<dbReference type="GO" id="GO:0003676">
    <property type="term" value="F:nucleic acid binding"/>
    <property type="evidence" value="ECO:0007669"/>
    <property type="project" value="InterPro"/>
</dbReference>
<dbReference type="Gene3D" id="2.40.50.140">
    <property type="entry name" value="Nucleic acid-binding proteins"/>
    <property type="match status" value="2"/>
</dbReference>
<accession>A0A9X5CAK2</accession>
<evidence type="ECO:0000256" key="2">
    <source>
        <dbReference type="SAM" id="MobiDB-lite"/>
    </source>
</evidence>
<evidence type="ECO:0000259" key="3">
    <source>
        <dbReference type="PROSITE" id="PS50126"/>
    </source>
</evidence>
<feature type="compositionally biased region" description="Low complexity" evidence="2">
    <location>
        <begin position="25"/>
        <end position="34"/>
    </location>
</feature>
<reference evidence="4 5" key="1">
    <citation type="submission" date="2019-07" db="EMBL/GenBank/DDBJ databases">
        <title>Draft genome sequences of 15 bacterial species constituting the stable defined intestinal microbiota of the GM15 gnotobiotic mouse model.</title>
        <authorList>
            <person name="Elie C."/>
            <person name="Mathieu A."/>
            <person name="Saliou A."/>
            <person name="Darnaud M."/>
            <person name="Leulier F."/>
            <person name="Tamellini A."/>
        </authorList>
    </citation>
    <scope>NUCLEOTIDE SEQUENCE [LARGE SCALE GENOMIC DNA]</scope>
    <source>
        <strain evidence="5">ASF 502</strain>
    </source>
</reference>
<sequence>MNEELKTEEMTPENVQAEETVNSQAAAEAPAESMADYEEHLDDANHWNLVTKYMEEKTVLPVKIEGVVNGGVIAMVDGLRGFIPASKLSLSYVEDLETYLLKEIEVHVIDVDQANNRLVLSARDILRAKEKKARQDQIASVKVGTVMEGVVETLQNYGAFIKLENNLSGLVHVSQISQKRVKTPSDVLHEGDAVTVKVIGIKEGKISLSMKALEQAVEEVPEKVEIPKSENIGTSLGDLFKNLKL</sequence>
<comment type="caution">
    <text evidence="4">The sequence shown here is derived from an EMBL/GenBank/DDBJ whole genome shotgun (WGS) entry which is preliminary data.</text>
</comment>
<feature type="domain" description="S1 motif" evidence="3">
    <location>
        <begin position="144"/>
        <end position="211"/>
    </location>
</feature>
<dbReference type="Proteomes" id="UP000474104">
    <property type="component" value="Unassembled WGS sequence"/>
</dbReference>
<dbReference type="PANTHER" id="PTHR47559:SF1">
    <property type="entry name" value="OS03G0844900 PROTEIN"/>
    <property type="match status" value="1"/>
</dbReference>
<gene>
    <name evidence="4" type="ORF">FMM80_20130</name>
</gene>
<organism evidence="4 5">
    <name type="scientific">Schaedlerella arabinosiphila</name>
    <dbReference type="NCBI Taxonomy" id="2044587"/>
    <lineage>
        <taxon>Bacteria</taxon>
        <taxon>Bacillati</taxon>
        <taxon>Bacillota</taxon>
        <taxon>Clostridia</taxon>
        <taxon>Lachnospirales</taxon>
        <taxon>Lachnospiraceae</taxon>
        <taxon>Schaedlerella</taxon>
    </lineage>
</organism>
<dbReference type="InterPro" id="IPR012340">
    <property type="entry name" value="NA-bd_OB-fold"/>
</dbReference>
<dbReference type="CDD" id="cd04465">
    <property type="entry name" value="S1_RPS1_repeat_ec2_hs2"/>
    <property type="match status" value="1"/>
</dbReference>
<dbReference type="InterPro" id="IPR035104">
    <property type="entry name" value="Ribosomal_protein_S1-like"/>
</dbReference>
<dbReference type="PRINTS" id="PR00681">
    <property type="entry name" value="RIBOSOMALS1"/>
</dbReference>
<dbReference type="InterPro" id="IPR052757">
    <property type="entry name" value="Ribosomal_protein_S1"/>
</dbReference>
<dbReference type="PANTHER" id="PTHR47559">
    <property type="entry name" value="OS03G0844900 PROTEIN"/>
    <property type="match status" value="1"/>
</dbReference>
<protein>
    <submittedName>
        <fullName evidence="4">S1 RNA-binding domain-containing protein</fullName>
    </submittedName>
</protein>
<dbReference type="SMART" id="SM00316">
    <property type="entry name" value="S1"/>
    <property type="match status" value="2"/>
</dbReference>
<evidence type="ECO:0000313" key="5">
    <source>
        <dbReference type="Proteomes" id="UP000474104"/>
    </source>
</evidence>
<evidence type="ECO:0000256" key="1">
    <source>
        <dbReference type="ARBA" id="ARBA00025604"/>
    </source>
</evidence>
<dbReference type="EMBL" id="VIRB01000120">
    <property type="protein sequence ID" value="NDO70831.1"/>
    <property type="molecule type" value="Genomic_DNA"/>
</dbReference>
<feature type="region of interest" description="Disordered" evidence="2">
    <location>
        <begin position="1"/>
        <end position="35"/>
    </location>
</feature>
<dbReference type="InterPro" id="IPR003029">
    <property type="entry name" value="S1_domain"/>
</dbReference>
<dbReference type="PROSITE" id="PS50126">
    <property type="entry name" value="S1"/>
    <property type="match status" value="2"/>
</dbReference>
<feature type="domain" description="S1 motif" evidence="3">
    <location>
        <begin position="57"/>
        <end position="123"/>
    </location>
</feature>
<name>A0A9X5CAK2_9FIRM</name>
<dbReference type="RefSeq" id="WP_162205869.1">
    <property type="nucleotide sequence ID" value="NZ_VIRB01000120.1"/>
</dbReference>
<dbReference type="SUPFAM" id="SSF50249">
    <property type="entry name" value="Nucleic acid-binding proteins"/>
    <property type="match status" value="2"/>
</dbReference>
<feature type="compositionally biased region" description="Polar residues" evidence="2">
    <location>
        <begin position="13"/>
        <end position="24"/>
    </location>
</feature>
<proteinExistence type="predicted"/>
<evidence type="ECO:0000313" key="4">
    <source>
        <dbReference type="EMBL" id="NDO70831.1"/>
    </source>
</evidence>
<dbReference type="AlphaFoldDB" id="A0A9X5CAK2"/>